<protein>
    <submittedName>
        <fullName evidence="1">Fructose-bisphosphate aldolase</fullName>
    </submittedName>
</protein>
<feature type="non-terminal residue" evidence="1">
    <location>
        <position position="164"/>
    </location>
</feature>
<dbReference type="InterPro" id="IPR013785">
    <property type="entry name" value="Aldolase_TIM"/>
</dbReference>
<proteinExistence type="predicted"/>
<dbReference type="EMBL" id="AUZX01011563">
    <property type="protein sequence ID" value="EQD42856.1"/>
    <property type="molecule type" value="Genomic_DNA"/>
</dbReference>
<dbReference type="PANTHER" id="PTHR47916:SF1">
    <property type="entry name" value="3-HYDROXY-5-PHOSPHONOOXYPENTANE-2,4-DIONE THIOLASE"/>
    <property type="match status" value="1"/>
</dbReference>
<comment type="caution">
    <text evidence="1">The sequence shown here is derived from an EMBL/GenBank/DDBJ whole genome shotgun (WGS) entry which is preliminary data.</text>
</comment>
<reference evidence="1" key="2">
    <citation type="journal article" date="2014" name="ISME J.">
        <title>Microbial stratification in low pH oxic and suboxic macroscopic growths along an acid mine drainage.</title>
        <authorList>
            <person name="Mendez-Garcia C."/>
            <person name="Mesa V."/>
            <person name="Sprenger R.R."/>
            <person name="Richter M."/>
            <person name="Diez M.S."/>
            <person name="Solano J."/>
            <person name="Bargiela R."/>
            <person name="Golyshina O.V."/>
            <person name="Manteca A."/>
            <person name="Ramos J.L."/>
            <person name="Gallego J.R."/>
            <person name="Llorente I."/>
            <person name="Martins Dos Santos V.A."/>
            <person name="Jensen O.N."/>
            <person name="Pelaez A.I."/>
            <person name="Sanchez J."/>
            <person name="Ferrer M."/>
        </authorList>
    </citation>
    <scope>NUCLEOTIDE SEQUENCE</scope>
</reference>
<reference evidence="1" key="1">
    <citation type="submission" date="2013-08" db="EMBL/GenBank/DDBJ databases">
        <authorList>
            <person name="Mendez C."/>
            <person name="Richter M."/>
            <person name="Ferrer M."/>
            <person name="Sanchez J."/>
        </authorList>
    </citation>
    <scope>NUCLEOTIDE SEQUENCE</scope>
</reference>
<gene>
    <name evidence="1" type="ORF">B1A_15757</name>
</gene>
<dbReference type="AlphaFoldDB" id="T0Z4E9"/>
<dbReference type="PANTHER" id="PTHR47916">
    <property type="entry name" value="FRUCTOSE-BISPHOSPHATE ALDOLASE CLASS 1"/>
    <property type="match status" value="1"/>
</dbReference>
<evidence type="ECO:0000313" key="1">
    <source>
        <dbReference type="EMBL" id="EQD42856.1"/>
    </source>
</evidence>
<name>T0Z4E9_9ZZZZ</name>
<dbReference type="SUPFAM" id="SSF51569">
    <property type="entry name" value="Aldolase"/>
    <property type="match status" value="1"/>
</dbReference>
<dbReference type="Pfam" id="PF01791">
    <property type="entry name" value="DeoC"/>
    <property type="match status" value="1"/>
</dbReference>
<dbReference type="InterPro" id="IPR050456">
    <property type="entry name" value="DeoC/FbaB_aldolase"/>
</dbReference>
<dbReference type="SMART" id="SM01133">
    <property type="entry name" value="DeoC"/>
    <property type="match status" value="1"/>
</dbReference>
<dbReference type="InterPro" id="IPR002915">
    <property type="entry name" value="DeoC/FbaB/LacD_aldolase"/>
</dbReference>
<dbReference type="GO" id="GO:0016829">
    <property type="term" value="F:lyase activity"/>
    <property type="evidence" value="ECO:0007669"/>
    <property type="project" value="InterPro"/>
</dbReference>
<accession>T0Z4E9</accession>
<dbReference type="Gene3D" id="3.20.20.70">
    <property type="entry name" value="Aldolase class I"/>
    <property type="match status" value="1"/>
</dbReference>
<organism evidence="1">
    <name type="scientific">mine drainage metagenome</name>
    <dbReference type="NCBI Taxonomy" id="410659"/>
    <lineage>
        <taxon>unclassified sequences</taxon>
        <taxon>metagenomes</taxon>
        <taxon>ecological metagenomes</taxon>
    </lineage>
</organism>
<sequence>MLPLDQGLEHGPTDFFPHPPAVDPEYQFHLAEAGGFSAIALGVGLAEKYLGAHCGKVPLILKLNGKTNIPDDNEATSPLFASVEDAVRLGADAVGCTLYVGSPRQHDELVQLGRVRADCERYGMPLVVWSYPRGNAIEAKGGKNTLYAQDYAARVALEVGADIV</sequence>